<name>A0A285RWN2_9FIRM</name>
<proteinExistence type="predicted"/>
<organism evidence="1 2">
    <name type="scientific">Pseudobutyrivibrio ruminis DSM 9787</name>
    <dbReference type="NCBI Taxonomy" id="1123011"/>
    <lineage>
        <taxon>Bacteria</taxon>
        <taxon>Bacillati</taxon>
        <taxon>Bacillota</taxon>
        <taxon>Clostridia</taxon>
        <taxon>Lachnospirales</taxon>
        <taxon>Lachnospiraceae</taxon>
        <taxon>Pseudobutyrivibrio</taxon>
    </lineage>
</organism>
<dbReference type="InterPro" id="IPR024962">
    <property type="entry name" value="YukD-like"/>
</dbReference>
<sequence>MRDTIIIMFNNAGKTIDVEIPTSITADELLHGLNVAFDLGVDEVNAKGFHMRSENPIALIKGDMTISELGIRTGTTIFAQ</sequence>
<dbReference type="RefSeq" id="WP_143483244.1">
    <property type="nucleotide sequence ID" value="NZ_OBMR01000004.1"/>
</dbReference>
<dbReference type="EMBL" id="OBMR01000004">
    <property type="protein sequence ID" value="SOB98817.1"/>
    <property type="molecule type" value="Genomic_DNA"/>
</dbReference>
<evidence type="ECO:0000313" key="1">
    <source>
        <dbReference type="EMBL" id="SOB98817.1"/>
    </source>
</evidence>
<evidence type="ECO:0000313" key="2">
    <source>
        <dbReference type="Proteomes" id="UP000219563"/>
    </source>
</evidence>
<dbReference type="AlphaFoldDB" id="A0A285RWN2"/>
<accession>A0A285RWN2</accession>
<gene>
    <name evidence="1" type="ORF">SAMN02910411_1545</name>
</gene>
<reference evidence="1 2" key="1">
    <citation type="submission" date="2017-08" db="EMBL/GenBank/DDBJ databases">
        <authorList>
            <person name="de Groot N.N."/>
        </authorList>
    </citation>
    <scope>NUCLEOTIDE SEQUENCE [LARGE SCALE GENOMIC DNA]</scope>
    <source>
        <strain evidence="1 2">DSM 9787</strain>
    </source>
</reference>
<dbReference type="Proteomes" id="UP000219563">
    <property type="component" value="Unassembled WGS sequence"/>
</dbReference>
<protein>
    <submittedName>
        <fullName evidence="1">WXG100 protein secretion system (Wss), protein YukD</fullName>
    </submittedName>
</protein>
<dbReference type="Pfam" id="PF08817">
    <property type="entry name" value="YukD"/>
    <property type="match status" value="1"/>
</dbReference>